<dbReference type="InterPro" id="IPR003599">
    <property type="entry name" value="Ig_sub"/>
</dbReference>
<dbReference type="GO" id="GO:0009897">
    <property type="term" value="C:external side of plasma membrane"/>
    <property type="evidence" value="ECO:0007669"/>
    <property type="project" value="TreeGrafter"/>
</dbReference>
<dbReference type="GO" id="GO:0042130">
    <property type="term" value="P:negative regulation of T cell proliferation"/>
    <property type="evidence" value="ECO:0007669"/>
    <property type="project" value="TreeGrafter"/>
</dbReference>
<comment type="subcellular location">
    <subcellularLocation>
        <location evidence="1">Cell membrane</location>
        <topology evidence="1">Single-pass type I membrane protein</topology>
    </subcellularLocation>
</comment>
<dbReference type="InterPro" id="IPR007110">
    <property type="entry name" value="Ig-like_dom"/>
</dbReference>
<dbReference type="EMBL" id="MU582332">
    <property type="protein sequence ID" value="KAI5608459.1"/>
    <property type="molecule type" value="Genomic_DNA"/>
</dbReference>
<dbReference type="GO" id="GO:0031295">
    <property type="term" value="P:T cell costimulation"/>
    <property type="evidence" value="ECO:0007669"/>
    <property type="project" value="TreeGrafter"/>
</dbReference>
<evidence type="ECO:0000256" key="9">
    <source>
        <dbReference type="ARBA" id="ARBA00023180"/>
    </source>
</evidence>
<dbReference type="GO" id="GO:0006955">
    <property type="term" value="P:immune response"/>
    <property type="evidence" value="ECO:0007669"/>
    <property type="project" value="TreeGrafter"/>
</dbReference>
<evidence type="ECO:0000256" key="2">
    <source>
        <dbReference type="ARBA" id="ARBA00022475"/>
    </source>
</evidence>
<dbReference type="SMART" id="SM00406">
    <property type="entry name" value="IGv"/>
    <property type="match status" value="4"/>
</dbReference>
<gene>
    <name evidence="14" type="ORF">C0J50_6598</name>
</gene>
<evidence type="ECO:0000256" key="8">
    <source>
        <dbReference type="ARBA" id="ARBA00023170"/>
    </source>
</evidence>
<feature type="region of interest" description="Disordered" evidence="11">
    <location>
        <begin position="226"/>
        <end position="257"/>
    </location>
</feature>
<dbReference type="InterPro" id="IPR036179">
    <property type="entry name" value="Ig-like_dom_sf"/>
</dbReference>
<sequence length="860" mass="95860">MMKCLYILSVVFQMAAGCALSGDNNWLKITGHKGGSMLLPCSCFDLHSKPQRFTWESDRTGYLAEVFNNKQYNDRFNLFNNTSPANLSLFISDLREEDQGVYRCSTEKEHRFIWLYVKGCELVKKTVVEEVTGFTGESVVLPCICTDLQDDPKTVTWELNNIKIYSEQTGHHSNRIKLVSNNLPGNLSLLISDLTREDQGTYRCSVQDDHRDFRLYVKVRRRETSTEWMKTDTTTSSEQTQSKPTTSPPASSSTTQGGRLLENVNVEGHQDCKGKQEDQVTAGCALSVKNHIEITQHKGRSVLLPCSCSDLLSKPQKFTWETFRTGRLSKVLNDEHYRGRYQLFNNISPANLSLLISDLREKDEGIYRCSTEKEHRDTWLYVKGCELVKKTGVEKVTGFIGESVVLPCFCTDLQDDPKRVTWKFNKNNHLQEIYSKQTGNHSNRVKLVSKNPPGNLSLLISDLAEEDQGFYKCSAQADHRDLRLSVKGRRKSSIQRKKKKTDTATPSEHPQSKRTTSPPVSSSTTQGGRCIENGVAGGHHDCEGKQEDQGCQESLGGPAYCGEGLRGSVWVFSSRVNEVCPTLVGPMQALVLGQKVRALLKKWAIKVVPSSLFSALTPYLHRVLERGTDPAVASGHPRNANNGCFPHGLGSGHEWPLRPGTNFSHLEPFTYRDGWMSEQTPFQDSGCHGPVLVEARPVRLSPDCAALRSSGKSSSGRSLSPPGSTLMAGGTLVHPRLELWKLWLWPLREVVRRTMATVSVTAPIGDMFPCRLEAEAWDVTQSACMGLGSCLVPPGVCEPGMARVFLYTRLGACLRCLRLPHDVLCYRHSAVLCLKPPTRGHNARLCPVRALGAYLHRTSP</sequence>
<dbReference type="PROSITE" id="PS51257">
    <property type="entry name" value="PROKAR_LIPOPROTEIN"/>
    <property type="match status" value="1"/>
</dbReference>
<protein>
    <recommendedName>
        <fullName evidence="13">Ig-like domain-containing protein</fullName>
    </recommendedName>
</protein>
<feature type="domain" description="Ig-like" evidence="13">
    <location>
        <begin position="401"/>
        <end position="485"/>
    </location>
</feature>
<keyword evidence="5" id="KW-1133">Transmembrane helix</keyword>
<dbReference type="GO" id="GO:0042102">
    <property type="term" value="P:positive regulation of T cell proliferation"/>
    <property type="evidence" value="ECO:0007669"/>
    <property type="project" value="TreeGrafter"/>
</dbReference>
<dbReference type="PROSITE" id="PS50835">
    <property type="entry name" value="IG_LIKE"/>
    <property type="match status" value="4"/>
</dbReference>
<feature type="signal peptide" evidence="12">
    <location>
        <begin position="1"/>
        <end position="21"/>
    </location>
</feature>
<evidence type="ECO:0000256" key="4">
    <source>
        <dbReference type="ARBA" id="ARBA00022729"/>
    </source>
</evidence>
<feature type="domain" description="Ig-like" evidence="13">
    <location>
        <begin position="298"/>
        <end position="372"/>
    </location>
</feature>
<organism evidence="14 15">
    <name type="scientific">Silurus asotus</name>
    <name type="common">Amur catfish</name>
    <name type="synonym">Parasilurus asotus</name>
    <dbReference type="NCBI Taxonomy" id="30991"/>
    <lineage>
        <taxon>Eukaryota</taxon>
        <taxon>Metazoa</taxon>
        <taxon>Chordata</taxon>
        <taxon>Craniata</taxon>
        <taxon>Vertebrata</taxon>
        <taxon>Euteleostomi</taxon>
        <taxon>Actinopterygii</taxon>
        <taxon>Neopterygii</taxon>
        <taxon>Teleostei</taxon>
        <taxon>Ostariophysi</taxon>
        <taxon>Siluriformes</taxon>
        <taxon>Siluridae</taxon>
        <taxon>Silurus</taxon>
    </lineage>
</organism>
<evidence type="ECO:0000256" key="10">
    <source>
        <dbReference type="ARBA" id="ARBA00023319"/>
    </source>
</evidence>
<name>A0AAD5FAJ5_SILAS</name>
<keyword evidence="8" id="KW-0675">Receptor</keyword>
<dbReference type="SUPFAM" id="SSF48726">
    <property type="entry name" value="Immunoglobulin"/>
    <property type="match status" value="4"/>
</dbReference>
<feature type="domain" description="Ig-like" evidence="13">
    <location>
        <begin position="33"/>
        <end position="107"/>
    </location>
</feature>
<evidence type="ECO:0000313" key="14">
    <source>
        <dbReference type="EMBL" id="KAI5608459.1"/>
    </source>
</evidence>
<dbReference type="SMART" id="SM00409">
    <property type="entry name" value="IG"/>
    <property type="match status" value="4"/>
</dbReference>
<dbReference type="SMART" id="SM00408">
    <property type="entry name" value="IGc2"/>
    <property type="match status" value="4"/>
</dbReference>
<keyword evidence="6" id="KW-0472">Membrane</keyword>
<dbReference type="InterPro" id="IPR051713">
    <property type="entry name" value="T-cell_Activation_Regulation"/>
</dbReference>
<evidence type="ECO:0000256" key="11">
    <source>
        <dbReference type="SAM" id="MobiDB-lite"/>
    </source>
</evidence>
<dbReference type="AlphaFoldDB" id="A0AAD5FAJ5"/>
<dbReference type="InterPro" id="IPR003598">
    <property type="entry name" value="Ig_sub2"/>
</dbReference>
<dbReference type="InterPro" id="IPR013106">
    <property type="entry name" value="Ig_V-set"/>
</dbReference>
<dbReference type="GO" id="GO:0071222">
    <property type="term" value="P:cellular response to lipopolysaccharide"/>
    <property type="evidence" value="ECO:0007669"/>
    <property type="project" value="TreeGrafter"/>
</dbReference>
<feature type="compositionally biased region" description="Low complexity" evidence="11">
    <location>
        <begin position="231"/>
        <end position="256"/>
    </location>
</feature>
<dbReference type="GO" id="GO:0007166">
    <property type="term" value="P:cell surface receptor signaling pathway"/>
    <property type="evidence" value="ECO:0007669"/>
    <property type="project" value="TreeGrafter"/>
</dbReference>
<comment type="caution">
    <text evidence="14">The sequence shown here is derived from an EMBL/GenBank/DDBJ whole genome shotgun (WGS) entry which is preliminary data.</text>
</comment>
<dbReference type="InterPro" id="IPR013783">
    <property type="entry name" value="Ig-like_fold"/>
</dbReference>
<evidence type="ECO:0000313" key="15">
    <source>
        <dbReference type="Proteomes" id="UP001205998"/>
    </source>
</evidence>
<feature type="compositionally biased region" description="Basic residues" evidence="11">
    <location>
        <begin position="486"/>
        <end position="500"/>
    </location>
</feature>
<evidence type="ECO:0000256" key="6">
    <source>
        <dbReference type="ARBA" id="ARBA00023136"/>
    </source>
</evidence>
<feature type="domain" description="Ig-like" evidence="13">
    <location>
        <begin position="136"/>
        <end position="220"/>
    </location>
</feature>
<keyword evidence="10" id="KW-0393">Immunoglobulin domain</keyword>
<proteinExistence type="predicted"/>
<keyword evidence="15" id="KW-1185">Reference proteome</keyword>
<reference evidence="14" key="1">
    <citation type="submission" date="2018-07" db="EMBL/GenBank/DDBJ databases">
        <title>Comparative genomics of catfishes provides insights into carnivory and benthic adaptation.</title>
        <authorList>
            <person name="Zhang Y."/>
            <person name="Wang D."/>
            <person name="Peng Z."/>
            <person name="Zheng S."/>
            <person name="Shao F."/>
            <person name="Tao W."/>
        </authorList>
    </citation>
    <scope>NUCLEOTIDE SEQUENCE</scope>
    <source>
        <strain evidence="14">Chongqing</strain>
    </source>
</reference>
<evidence type="ECO:0000256" key="3">
    <source>
        <dbReference type="ARBA" id="ARBA00022692"/>
    </source>
</evidence>
<evidence type="ECO:0000256" key="5">
    <source>
        <dbReference type="ARBA" id="ARBA00022989"/>
    </source>
</evidence>
<evidence type="ECO:0000256" key="1">
    <source>
        <dbReference type="ARBA" id="ARBA00004251"/>
    </source>
</evidence>
<feature type="region of interest" description="Disordered" evidence="11">
    <location>
        <begin position="482"/>
        <end position="532"/>
    </location>
</feature>
<feature type="chain" id="PRO_5042278509" description="Ig-like domain-containing protein" evidence="12">
    <location>
        <begin position="22"/>
        <end position="860"/>
    </location>
</feature>
<evidence type="ECO:0000256" key="7">
    <source>
        <dbReference type="ARBA" id="ARBA00023157"/>
    </source>
</evidence>
<keyword evidence="7" id="KW-1015">Disulfide bond</keyword>
<accession>A0AAD5FAJ5</accession>
<dbReference type="Proteomes" id="UP001205998">
    <property type="component" value="Unassembled WGS sequence"/>
</dbReference>
<dbReference type="Gene3D" id="2.60.40.10">
    <property type="entry name" value="Immunoglobulins"/>
    <property type="match status" value="4"/>
</dbReference>
<keyword evidence="4 12" id="KW-0732">Signal</keyword>
<keyword evidence="2" id="KW-1003">Cell membrane</keyword>
<feature type="compositionally biased region" description="Low complexity" evidence="11">
    <location>
        <begin position="515"/>
        <end position="525"/>
    </location>
</feature>
<keyword evidence="3" id="KW-0812">Transmembrane</keyword>
<dbReference type="PANTHER" id="PTHR25466">
    <property type="entry name" value="T-LYMPHOCYTE ACTIVATION ANTIGEN"/>
    <property type="match status" value="1"/>
</dbReference>
<evidence type="ECO:0000259" key="13">
    <source>
        <dbReference type="PROSITE" id="PS50835"/>
    </source>
</evidence>
<dbReference type="PANTHER" id="PTHR25466:SF14">
    <property type="entry name" value="BUTYROPHILIN SUBFAMILY 2 MEMBER A2-LIKE-RELATED"/>
    <property type="match status" value="1"/>
</dbReference>
<dbReference type="Pfam" id="PF07686">
    <property type="entry name" value="V-set"/>
    <property type="match status" value="4"/>
</dbReference>
<keyword evidence="9" id="KW-0325">Glycoprotein</keyword>
<evidence type="ECO:0000256" key="12">
    <source>
        <dbReference type="SAM" id="SignalP"/>
    </source>
</evidence>